<reference evidence="17" key="4">
    <citation type="submission" date="2016-08" db="EMBL/GenBank/DDBJ databases">
        <title>Sequencing, Assembly and Comparative Genomics of S. aureofaciens ATCC 10762.</title>
        <authorList>
            <person name="Gradnigo J.S."/>
            <person name="Johnson N."/>
            <person name="Somerville G.A."/>
        </authorList>
    </citation>
    <scope>NUCLEOTIDE SEQUENCE [LARGE SCALE GENOMIC DNA]</scope>
    <source>
        <strain evidence="17">ATCC 10762</strain>
    </source>
</reference>
<evidence type="ECO:0000313" key="17">
    <source>
        <dbReference type="EMBL" id="OEV35212.1"/>
    </source>
</evidence>
<dbReference type="AlphaFoldDB" id="A0A1E7N3G5"/>
<dbReference type="GO" id="GO:0005886">
    <property type="term" value="C:plasma membrane"/>
    <property type="evidence" value="ECO:0007669"/>
    <property type="project" value="UniProtKB-SubCell"/>
</dbReference>
<dbReference type="RefSeq" id="WP_043388541.1">
    <property type="nucleotide sequence ID" value="NZ_BMUB01000003.1"/>
</dbReference>
<evidence type="ECO:0000256" key="6">
    <source>
        <dbReference type="ARBA" id="ARBA00022781"/>
    </source>
</evidence>
<dbReference type="GO" id="GO:0045259">
    <property type="term" value="C:proton-transporting ATP synthase complex"/>
    <property type="evidence" value="ECO:0007669"/>
    <property type="project" value="UniProtKB-KW"/>
</dbReference>
<accession>A0A8H9LP53</accession>
<dbReference type="KEGG" id="kau:B6264_10390"/>
<reference evidence="18" key="3">
    <citation type="submission" date="2016-08" db="EMBL/GenBank/DDBJ databases">
        <title>Sequencing, assembly and comparative genomics of S. aureofaciens ATCC 10762.</title>
        <authorList>
            <person name="Gradnigo J.S."/>
            <person name="Johnson N."/>
            <person name="Somerville G.A."/>
        </authorList>
    </citation>
    <scope>NUCLEOTIDE SEQUENCE [LARGE SCALE GENOMIC DNA]</scope>
    <source>
        <strain evidence="18">ATCC 10762 / DSM 40127 / CCM 3239 / JCM 4008 / LMG 5968 / NBRC 12843 / NCIMB 8234 / A-377</strain>
    </source>
</reference>
<dbReference type="Proteomes" id="UP000037395">
    <property type="component" value="Unassembled WGS sequence"/>
</dbReference>
<evidence type="ECO:0000256" key="4">
    <source>
        <dbReference type="ARBA" id="ARBA00022547"/>
    </source>
</evidence>
<dbReference type="InterPro" id="IPR050059">
    <property type="entry name" value="ATP_synthase_B_chain"/>
</dbReference>
<evidence type="ECO:0000256" key="12">
    <source>
        <dbReference type="ARBA" id="ARBA00025830"/>
    </source>
</evidence>
<evidence type="ECO:0000256" key="14">
    <source>
        <dbReference type="RuleBase" id="RU003848"/>
    </source>
</evidence>
<keyword evidence="7 13" id="KW-1133">Transmembrane helix</keyword>
<evidence type="ECO:0000256" key="11">
    <source>
        <dbReference type="ARBA" id="ARBA00025198"/>
    </source>
</evidence>
<dbReference type="Pfam" id="PF00430">
    <property type="entry name" value="ATP-synt_B"/>
    <property type="match status" value="1"/>
</dbReference>
<comment type="subcellular location">
    <subcellularLocation>
        <location evidence="1 13">Cell membrane</location>
        <topology evidence="1 13">Single-pass membrane protein</topology>
    </subcellularLocation>
</comment>
<dbReference type="HAMAP" id="MF_01398">
    <property type="entry name" value="ATP_synth_b_bprime"/>
    <property type="match status" value="1"/>
</dbReference>
<sequence length="172" mass="18683">MGPLKPDLAQVVVGLVCFFLIFGVLGAVLLPRIEKLLGERRDATEGGAERAEEARAQAQRVYEEFQAELVAARHEAALIRQTATEEGAALIAQLRAEGQELRDRMLAEAQVQLATDRVLAEAELREDVIRLAGELAGRVIGEPVAELPRTRAIAEEFFAAQDAKDARAGTRA</sequence>
<keyword evidence="10 13" id="KW-0066">ATP synthesis</keyword>
<protein>
    <recommendedName>
        <fullName evidence="13">ATP synthase subunit b</fullName>
    </recommendedName>
    <alternativeName>
        <fullName evidence="13">ATP synthase F(0) sector subunit b</fullName>
    </alternativeName>
    <alternativeName>
        <fullName evidence="13">ATPase subunit I</fullName>
    </alternativeName>
    <alternativeName>
        <fullName evidence="13">F-type ATPase subunit b</fullName>
        <shortName evidence="13">F-ATPase subunit b</shortName>
    </alternativeName>
</protein>
<comment type="similarity">
    <text evidence="2 13 14">Belongs to the ATPase B chain family.</text>
</comment>
<keyword evidence="3 13" id="KW-0813">Transport</keyword>
<comment type="subunit">
    <text evidence="12 13">F-type ATPases have 2 components, F(1) - the catalytic core - and F(0) - the membrane proton channel. F(1) has five subunits: alpha(3), beta(3), gamma(1), delta(1), epsilon(1). F(0) has three main subunits: a(1), b(2) and c(10-14). The alpha and beta chains form an alternating ring which encloses part of the gamma chain. F(1) is attached to F(0) by a central stalk formed by the gamma and epsilon chains, while a peripheral stalk is formed by the delta and b chains.</text>
</comment>
<dbReference type="GeneID" id="97485013"/>
<evidence type="ECO:0000256" key="8">
    <source>
        <dbReference type="ARBA" id="ARBA00023065"/>
    </source>
</evidence>
<dbReference type="PANTHER" id="PTHR33445">
    <property type="entry name" value="ATP SYNTHASE SUBUNIT B', CHLOROPLASTIC"/>
    <property type="match status" value="1"/>
</dbReference>
<evidence type="ECO:0000256" key="1">
    <source>
        <dbReference type="ARBA" id="ARBA00004162"/>
    </source>
</evidence>
<evidence type="ECO:0000256" key="13">
    <source>
        <dbReference type="HAMAP-Rule" id="MF_01398"/>
    </source>
</evidence>
<evidence type="ECO:0000256" key="10">
    <source>
        <dbReference type="ARBA" id="ARBA00023310"/>
    </source>
</evidence>
<feature type="coiled-coil region" evidence="15">
    <location>
        <begin position="48"/>
        <end position="75"/>
    </location>
</feature>
<evidence type="ECO:0000256" key="2">
    <source>
        <dbReference type="ARBA" id="ARBA00005513"/>
    </source>
</evidence>
<dbReference type="InterPro" id="IPR002146">
    <property type="entry name" value="ATP_synth_b/b'su_bac/chlpt"/>
</dbReference>
<evidence type="ECO:0000256" key="15">
    <source>
        <dbReference type="SAM" id="Coils"/>
    </source>
</evidence>
<keyword evidence="5 13" id="KW-0812">Transmembrane</keyword>
<comment type="function">
    <text evidence="13">Component of the F(0) channel, it forms part of the peripheral stalk, linking F(1) to F(0).</text>
</comment>
<dbReference type="OrthoDB" id="3873610at2"/>
<proteinExistence type="inferred from homology"/>
<evidence type="ECO:0000256" key="9">
    <source>
        <dbReference type="ARBA" id="ARBA00023136"/>
    </source>
</evidence>
<dbReference type="GO" id="GO:0046961">
    <property type="term" value="F:proton-transporting ATPase activity, rotational mechanism"/>
    <property type="evidence" value="ECO:0007669"/>
    <property type="project" value="TreeGrafter"/>
</dbReference>
<dbReference type="CDD" id="cd06503">
    <property type="entry name" value="ATP-synt_Fo_b"/>
    <property type="match status" value="1"/>
</dbReference>
<dbReference type="EMBL" id="BMUB01000003">
    <property type="protein sequence ID" value="GGU67603.1"/>
    <property type="molecule type" value="Genomic_DNA"/>
</dbReference>
<accession>A0A1E7N3G5</accession>
<dbReference type="Proteomes" id="UP000610124">
    <property type="component" value="Unassembled WGS sequence"/>
</dbReference>
<name>A0A1E7N3G5_KITAU</name>
<feature type="transmembrane region" description="Helical" evidence="13">
    <location>
        <begin position="12"/>
        <end position="31"/>
    </location>
</feature>
<evidence type="ECO:0000256" key="5">
    <source>
        <dbReference type="ARBA" id="ARBA00022692"/>
    </source>
</evidence>
<reference evidence="17 18" key="2">
    <citation type="submission" date="2014-07" db="EMBL/GenBank/DDBJ databases">
        <authorList>
            <person name="Zhang J.E."/>
            <person name="Yang H."/>
            <person name="Guo J."/>
            <person name="Deng Z."/>
            <person name="Luo H."/>
            <person name="Luo M."/>
            <person name="Zhao B."/>
        </authorList>
    </citation>
    <scope>NUCLEOTIDE SEQUENCE [LARGE SCALE GENOMIC DNA]</scope>
    <source>
        <strain evidence="17">ATCC 10762</strain>
        <strain evidence="18">ATCC 10762 / DSM 40127 / CCM 3239 / JCM 4008 / LMG 5968 / NBRC 12843 / NCIMB 8234 / A-377</strain>
    </source>
</reference>
<evidence type="ECO:0000256" key="3">
    <source>
        <dbReference type="ARBA" id="ARBA00022448"/>
    </source>
</evidence>
<reference evidence="16" key="1">
    <citation type="journal article" date="2014" name="Int. J. Syst. Evol. Microbiol.">
        <title>Complete genome sequence of Corynebacterium casei LMG S-19264T (=DSM 44701T), isolated from a smear-ripened cheese.</title>
        <authorList>
            <consortium name="US DOE Joint Genome Institute (JGI-PGF)"/>
            <person name="Walter F."/>
            <person name="Albersmeier A."/>
            <person name="Kalinowski J."/>
            <person name="Ruckert C."/>
        </authorList>
    </citation>
    <scope>NUCLEOTIDE SEQUENCE</scope>
    <source>
        <strain evidence="16">JCM 4434</strain>
    </source>
</reference>
<dbReference type="GO" id="GO:0046933">
    <property type="term" value="F:proton-transporting ATP synthase activity, rotational mechanism"/>
    <property type="evidence" value="ECO:0007669"/>
    <property type="project" value="UniProtKB-UniRule"/>
</dbReference>
<evidence type="ECO:0000313" key="16">
    <source>
        <dbReference type="EMBL" id="GGU67603.1"/>
    </source>
</evidence>
<keyword evidence="15" id="KW-0175">Coiled coil</keyword>
<keyword evidence="6 13" id="KW-0375">Hydrogen ion transport</keyword>
<keyword evidence="18" id="KW-1185">Reference proteome</keyword>
<keyword evidence="13" id="KW-1003">Cell membrane</keyword>
<dbReference type="PANTHER" id="PTHR33445:SF1">
    <property type="entry name" value="ATP SYNTHASE SUBUNIT B"/>
    <property type="match status" value="1"/>
</dbReference>
<gene>
    <name evidence="13" type="primary">atpF</name>
    <name evidence="16" type="ORF">GCM10010502_18560</name>
    <name evidence="17" type="ORF">HS99_0033360</name>
</gene>
<dbReference type="EMBL" id="JPRF03000037">
    <property type="protein sequence ID" value="OEV35212.1"/>
    <property type="molecule type" value="Genomic_DNA"/>
</dbReference>
<comment type="function">
    <text evidence="11 13">F(1)F(0) ATP synthase produces ATP from ADP in the presence of a proton or sodium gradient. F-type ATPases consist of two structural domains, F(1) containing the extramembraneous catalytic core and F(0) containing the membrane proton channel, linked together by a central stalk and a peripheral stalk. During catalysis, ATP synthesis in the catalytic domain of F(1) is coupled via a rotary mechanism of the central stalk subunits to proton translocation.</text>
</comment>
<keyword evidence="9 13" id="KW-0472">Membrane</keyword>
<dbReference type="InterPro" id="IPR028987">
    <property type="entry name" value="ATP_synth_B-like_membr_sf"/>
</dbReference>
<organism evidence="17 18">
    <name type="scientific">Kitasatospora aureofaciens</name>
    <name type="common">Streptomyces aureofaciens</name>
    <dbReference type="NCBI Taxonomy" id="1894"/>
    <lineage>
        <taxon>Bacteria</taxon>
        <taxon>Bacillati</taxon>
        <taxon>Actinomycetota</taxon>
        <taxon>Actinomycetes</taxon>
        <taxon>Kitasatosporales</taxon>
        <taxon>Streptomycetaceae</taxon>
        <taxon>Kitasatospora</taxon>
    </lineage>
</organism>
<evidence type="ECO:0000256" key="7">
    <source>
        <dbReference type="ARBA" id="ARBA00022989"/>
    </source>
</evidence>
<comment type="caution">
    <text evidence="17">The sequence shown here is derived from an EMBL/GenBank/DDBJ whole genome shotgun (WGS) entry which is preliminary data.</text>
</comment>
<evidence type="ECO:0000313" key="18">
    <source>
        <dbReference type="Proteomes" id="UP000037395"/>
    </source>
</evidence>
<keyword evidence="4 13" id="KW-0138">CF(0)</keyword>
<dbReference type="SUPFAM" id="SSF81573">
    <property type="entry name" value="F1F0 ATP synthase subunit B, membrane domain"/>
    <property type="match status" value="1"/>
</dbReference>
<keyword evidence="8 13" id="KW-0406">Ion transport</keyword>
<reference evidence="16" key="5">
    <citation type="submission" date="2020-09" db="EMBL/GenBank/DDBJ databases">
        <authorList>
            <person name="Sun Q."/>
            <person name="Ohkuma M."/>
        </authorList>
    </citation>
    <scope>NUCLEOTIDE SEQUENCE</scope>
    <source>
        <strain evidence="16">JCM 4434</strain>
    </source>
</reference>